<keyword evidence="2" id="KW-0805">Transcription regulation</keyword>
<dbReference type="InterPro" id="IPR014284">
    <property type="entry name" value="RNA_pol_sigma-70_dom"/>
</dbReference>
<dbReference type="Pfam" id="PF08281">
    <property type="entry name" value="Sigma70_r4_2"/>
    <property type="match status" value="1"/>
</dbReference>
<dbReference type="PANTHER" id="PTHR43133:SF52">
    <property type="entry name" value="ECF RNA POLYMERASE SIGMA FACTOR SIGL"/>
    <property type="match status" value="1"/>
</dbReference>
<dbReference type="SUPFAM" id="SSF88659">
    <property type="entry name" value="Sigma3 and sigma4 domains of RNA polymerase sigma factors"/>
    <property type="match status" value="1"/>
</dbReference>
<dbReference type="InterPro" id="IPR013325">
    <property type="entry name" value="RNA_pol_sigma_r2"/>
</dbReference>
<name>A0ABX8G215_9ACTN</name>
<dbReference type="Gene3D" id="1.10.1740.10">
    <property type="match status" value="1"/>
</dbReference>
<keyword evidence="5" id="KW-0804">Transcription</keyword>
<evidence type="ECO:0000313" key="9">
    <source>
        <dbReference type="EMBL" id="QWB27404.1"/>
    </source>
</evidence>
<dbReference type="NCBIfam" id="TIGR02937">
    <property type="entry name" value="sigma70-ECF"/>
    <property type="match status" value="1"/>
</dbReference>
<dbReference type="InterPro" id="IPR013249">
    <property type="entry name" value="RNA_pol_sigma70_r4_t2"/>
</dbReference>
<evidence type="ECO:0000259" key="7">
    <source>
        <dbReference type="Pfam" id="PF04542"/>
    </source>
</evidence>
<evidence type="ECO:0000256" key="5">
    <source>
        <dbReference type="ARBA" id="ARBA00023163"/>
    </source>
</evidence>
<dbReference type="SUPFAM" id="SSF88946">
    <property type="entry name" value="Sigma2 domain of RNA polymerase sigma factors"/>
    <property type="match status" value="1"/>
</dbReference>
<evidence type="ECO:0000313" key="10">
    <source>
        <dbReference type="Proteomes" id="UP000679629"/>
    </source>
</evidence>
<dbReference type="EMBL" id="CP075896">
    <property type="protein sequence ID" value="QWB27404.1"/>
    <property type="molecule type" value="Genomic_DNA"/>
</dbReference>
<keyword evidence="10" id="KW-1185">Reference proteome</keyword>
<dbReference type="InterPro" id="IPR039425">
    <property type="entry name" value="RNA_pol_sigma-70-like"/>
</dbReference>
<evidence type="ECO:0000256" key="1">
    <source>
        <dbReference type="ARBA" id="ARBA00010641"/>
    </source>
</evidence>
<evidence type="ECO:0000256" key="4">
    <source>
        <dbReference type="ARBA" id="ARBA00023125"/>
    </source>
</evidence>
<protein>
    <submittedName>
        <fullName evidence="9">Sigma-70 family RNA polymerase sigma factor</fullName>
    </submittedName>
</protein>
<sequence length="226" mass="25764">MRPGRRNDGGTGARSPSPPHRRQERKRPLSASTSTESSTEDRTTRPPTEQLRPEEFLRSFYRVHGRALLQFAARRLQGDWHRAEDVLQEVAIRAWRHAGELDPTTDAARPWLFTVLRNLVIDDLRARQARPAETGDPELAHPTVSDDVDRMLTSQVLLEALWDLRPPQREVLMHVHYLGRSVNQTARVLGVPPGTVKSRTFYASRALREALYSRGLYADGRYRDAG</sequence>
<evidence type="ECO:0000256" key="3">
    <source>
        <dbReference type="ARBA" id="ARBA00023082"/>
    </source>
</evidence>
<evidence type="ECO:0000259" key="8">
    <source>
        <dbReference type="Pfam" id="PF08281"/>
    </source>
</evidence>
<gene>
    <name evidence="9" type="ORF">KJK29_35030</name>
</gene>
<keyword evidence="3" id="KW-0731">Sigma factor</keyword>
<proteinExistence type="inferred from homology"/>
<reference evidence="10" key="1">
    <citation type="submission" date="2021-05" db="EMBL/GenBank/DDBJ databases">
        <title>Direct Submission.</title>
        <authorList>
            <person name="Li K."/>
            <person name="Gao J."/>
        </authorList>
    </citation>
    <scope>NUCLEOTIDE SEQUENCE [LARGE SCALE GENOMIC DNA]</scope>
    <source>
        <strain evidence="10">MG62</strain>
    </source>
</reference>
<evidence type="ECO:0000256" key="2">
    <source>
        <dbReference type="ARBA" id="ARBA00023015"/>
    </source>
</evidence>
<feature type="region of interest" description="Disordered" evidence="6">
    <location>
        <begin position="1"/>
        <end position="53"/>
    </location>
</feature>
<dbReference type="Gene3D" id="1.10.10.10">
    <property type="entry name" value="Winged helix-like DNA-binding domain superfamily/Winged helix DNA-binding domain"/>
    <property type="match status" value="1"/>
</dbReference>
<dbReference type="InterPro" id="IPR013324">
    <property type="entry name" value="RNA_pol_sigma_r3/r4-like"/>
</dbReference>
<keyword evidence="4" id="KW-0238">DNA-binding</keyword>
<comment type="similarity">
    <text evidence="1">Belongs to the sigma-70 factor family. ECF subfamily.</text>
</comment>
<dbReference type="InterPro" id="IPR036388">
    <property type="entry name" value="WH-like_DNA-bd_sf"/>
</dbReference>
<dbReference type="PANTHER" id="PTHR43133">
    <property type="entry name" value="RNA POLYMERASE ECF-TYPE SIGMA FACTO"/>
    <property type="match status" value="1"/>
</dbReference>
<organism evidence="9 10">
    <name type="scientific">Streptomyces koelreuteriae</name>
    <dbReference type="NCBI Taxonomy" id="2838015"/>
    <lineage>
        <taxon>Bacteria</taxon>
        <taxon>Bacillati</taxon>
        <taxon>Actinomycetota</taxon>
        <taxon>Actinomycetes</taxon>
        <taxon>Kitasatosporales</taxon>
        <taxon>Streptomycetaceae</taxon>
        <taxon>Streptomyces</taxon>
    </lineage>
</organism>
<accession>A0ABX8G215</accession>
<dbReference type="Proteomes" id="UP000679629">
    <property type="component" value="Chromosome"/>
</dbReference>
<feature type="domain" description="RNA polymerase sigma factor 70 region 4 type 2" evidence="8">
    <location>
        <begin position="156"/>
        <end position="203"/>
    </location>
</feature>
<feature type="domain" description="RNA polymerase sigma-70 region 2" evidence="7">
    <location>
        <begin position="61"/>
        <end position="128"/>
    </location>
</feature>
<dbReference type="InterPro" id="IPR007627">
    <property type="entry name" value="RNA_pol_sigma70_r2"/>
</dbReference>
<dbReference type="Pfam" id="PF04542">
    <property type="entry name" value="Sigma70_r2"/>
    <property type="match status" value="1"/>
</dbReference>
<evidence type="ECO:0000256" key="6">
    <source>
        <dbReference type="SAM" id="MobiDB-lite"/>
    </source>
</evidence>